<dbReference type="Pfam" id="PF04380">
    <property type="entry name" value="BMFP"/>
    <property type="match status" value="1"/>
</dbReference>
<dbReference type="Proteomes" id="UP000197215">
    <property type="component" value="Unassembled WGS sequence"/>
</dbReference>
<dbReference type="PANTHER" id="PTHR38040">
    <property type="entry name" value="UBIQUINONE BIOSYNTHESIS ACCESSORY FACTOR UBIK"/>
    <property type="match status" value="1"/>
</dbReference>
<dbReference type="GO" id="GO:0005829">
    <property type="term" value="C:cytosol"/>
    <property type="evidence" value="ECO:0007669"/>
    <property type="project" value="TreeGrafter"/>
</dbReference>
<name>A0A212TDI1_9BURK</name>
<dbReference type="AlphaFoldDB" id="A0A212TDI1"/>
<comment type="similarity">
    <text evidence="1">Belongs to the UbiK family.</text>
</comment>
<reference evidence="2 3" key="1">
    <citation type="submission" date="2017-06" db="EMBL/GenBank/DDBJ databases">
        <authorList>
            <person name="Kim H.J."/>
            <person name="Triplett B.A."/>
        </authorList>
    </citation>
    <scope>NUCLEOTIDE SEQUENCE [LARGE SCALE GENOMIC DNA]</scope>
    <source>
        <strain evidence="2 3">MWH-VicM1</strain>
    </source>
</reference>
<keyword evidence="3" id="KW-1185">Reference proteome</keyword>
<dbReference type="HAMAP" id="MF_02216">
    <property type="entry name" value="UbiK"/>
    <property type="match status" value="1"/>
</dbReference>
<comment type="subcellular location">
    <subcellularLocation>
        <location evidence="1">Cytoplasm</location>
    </subcellularLocation>
</comment>
<protein>
    <recommendedName>
        <fullName evidence="1">Ubiquinone biosynthesis accessory factor UbiK</fullName>
    </recommendedName>
</protein>
<evidence type="ECO:0000313" key="2">
    <source>
        <dbReference type="EMBL" id="SNC64118.1"/>
    </source>
</evidence>
<organism evidence="2 3">
    <name type="scientific">Polynucleobacter victoriensis</name>
    <dbReference type="NCBI Taxonomy" id="2049319"/>
    <lineage>
        <taxon>Bacteria</taxon>
        <taxon>Pseudomonadati</taxon>
        <taxon>Pseudomonadota</taxon>
        <taxon>Betaproteobacteria</taxon>
        <taxon>Burkholderiales</taxon>
        <taxon>Burkholderiaceae</taxon>
        <taxon>Polynucleobacter</taxon>
    </lineage>
</organism>
<dbReference type="UniPathway" id="UPA00232"/>
<keyword evidence="1" id="KW-0831">Ubiquinone biosynthesis</keyword>
<dbReference type="PANTHER" id="PTHR38040:SF1">
    <property type="entry name" value="UBIQUINONE BIOSYNTHESIS ACCESSORY FACTOR UBIK"/>
    <property type="match status" value="1"/>
</dbReference>
<dbReference type="GO" id="GO:0006744">
    <property type="term" value="P:ubiquinone biosynthetic process"/>
    <property type="evidence" value="ECO:0007669"/>
    <property type="project" value="UniProtKB-UniRule"/>
</dbReference>
<evidence type="ECO:0000313" key="3">
    <source>
        <dbReference type="Proteomes" id="UP000197215"/>
    </source>
</evidence>
<keyword evidence="1" id="KW-0175">Coiled coil</keyword>
<comment type="pathway">
    <text evidence="1">Cofactor biosynthesis; ubiquinone biosynthesis.</text>
</comment>
<evidence type="ECO:0000256" key="1">
    <source>
        <dbReference type="HAMAP-Rule" id="MF_02216"/>
    </source>
</evidence>
<accession>A0A212TDI1</accession>
<dbReference type="RefSeq" id="WP_243383351.1">
    <property type="nucleotide sequence ID" value="NZ_FYEX01000001.1"/>
</dbReference>
<comment type="function">
    <text evidence="1">Required for efficient ubiquinone (coenzyme Q) biosynthesis. UbiK is probably an accessory factor of Ubi enzymes and facilitates ubiquinone biosynthesis by acting as an assembly factor, a targeting factor, or both.</text>
</comment>
<dbReference type="EMBL" id="FYEX01000001">
    <property type="protein sequence ID" value="SNC64118.1"/>
    <property type="molecule type" value="Genomic_DNA"/>
</dbReference>
<gene>
    <name evidence="1" type="primary">ubiK</name>
    <name evidence="2" type="ORF">SAMN06295916_1026</name>
</gene>
<proteinExistence type="inferred from homology"/>
<feature type="coiled-coil region" evidence="1">
    <location>
        <begin position="56"/>
        <end position="83"/>
    </location>
</feature>
<sequence length="84" mass="9637">MNPQDIMQKMQTIANDMQNKVGDAIRQSPAKDMEKNVRSLMTQGFQKLDLVTREEFDLQTQVLAKTRAKLEELEAKVSALENKK</sequence>
<dbReference type="InterPro" id="IPR007475">
    <property type="entry name" value="UbiK"/>
</dbReference>
<keyword evidence="1" id="KW-0963">Cytoplasm</keyword>